<gene>
    <name evidence="2" type="ORF">JCM17844_07190</name>
    <name evidence="3" type="ORF">JCM17845_00390</name>
</gene>
<dbReference type="AlphaFoldDB" id="A0A5A7MX26"/>
<dbReference type="EMBL" id="BKCL01000002">
    <property type="protein sequence ID" value="GEQ97082.1"/>
    <property type="molecule type" value="Genomic_DNA"/>
</dbReference>
<dbReference type="EMBL" id="BKCM01000001">
    <property type="protein sequence ID" value="GEQ99415.1"/>
    <property type="molecule type" value="Genomic_DNA"/>
</dbReference>
<dbReference type="Proteomes" id="UP000325187">
    <property type="component" value="Unassembled WGS sequence"/>
</dbReference>
<accession>A0A5A7MM36</accession>
<name>A0A5A7MX26_9PROT</name>
<evidence type="ECO:0000313" key="3">
    <source>
        <dbReference type="EMBL" id="GEQ99415.1"/>
    </source>
</evidence>
<dbReference type="Proteomes" id="UP000322084">
    <property type="component" value="Unassembled WGS sequence"/>
</dbReference>
<protein>
    <recommendedName>
        <fullName evidence="6">DUF1311 domain-containing protein</fullName>
    </recommendedName>
</protein>
<evidence type="ECO:0000313" key="5">
    <source>
        <dbReference type="Proteomes" id="UP000325187"/>
    </source>
</evidence>
<evidence type="ECO:0000313" key="2">
    <source>
        <dbReference type="EMBL" id="GEQ97082.1"/>
    </source>
</evidence>
<evidence type="ECO:0000256" key="1">
    <source>
        <dbReference type="SAM" id="SignalP"/>
    </source>
</evidence>
<sequence length="167" mass="18429">MKATWKTASLAAIMISGLCSQTAYAQCMDAKERAAHDMRLLQTQLMVGALQCRGRKDLGQRAYYNEFIRSHRDDLARHGNALVGYFERSYGQNYKVMLDKHVTSLANAVSSAVRTTPDFCTKIAQIGARISQTPNDTHIRVGLPMKIENTLGTCLADSNSSSSPNIQ</sequence>
<comment type="caution">
    <text evidence="3">The sequence shown here is derived from an EMBL/GenBank/DDBJ whole genome shotgun (WGS) entry which is preliminary data.</text>
</comment>
<keyword evidence="1" id="KW-0732">Signal</keyword>
<feature type="chain" id="PRO_5036136534" description="DUF1311 domain-containing protein" evidence="1">
    <location>
        <begin position="26"/>
        <end position="167"/>
    </location>
</feature>
<keyword evidence="5" id="KW-1185">Reference proteome</keyword>
<evidence type="ECO:0008006" key="6">
    <source>
        <dbReference type="Google" id="ProtNLM"/>
    </source>
</evidence>
<proteinExistence type="predicted"/>
<feature type="signal peptide" evidence="1">
    <location>
        <begin position="1"/>
        <end position="25"/>
    </location>
</feature>
<evidence type="ECO:0000313" key="4">
    <source>
        <dbReference type="Proteomes" id="UP000322084"/>
    </source>
</evidence>
<reference evidence="4 5" key="1">
    <citation type="submission" date="2019-09" db="EMBL/GenBank/DDBJ databases">
        <title>NBRP : Genome information of microbial organism related human and environment.</title>
        <authorList>
            <person name="Hattori M."/>
            <person name="Oshima K."/>
            <person name="Inaba H."/>
            <person name="Suda W."/>
            <person name="Sakamoto M."/>
            <person name="Iino T."/>
            <person name="Kitahara M."/>
            <person name="Oshida Y."/>
            <person name="Iida T."/>
            <person name="Kudo T."/>
            <person name="Itoh T."/>
            <person name="Ohkuma M."/>
        </authorList>
    </citation>
    <scope>NUCLEOTIDE SEQUENCE [LARGE SCALE GENOMIC DNA]</scope>
    <source>
        <strain evidence="2 4">Hi-2</strain>
        <strain evidence="3 5">Mie-1</strain>
    </source>
</reference>
<dbReference type="RefSeq" id="WP_149999654.1">
    <property type="nucleotide sequence ID" value="NZ_BKCL01000002.1"/>
</dbReference>
<organism evidence="3 5">
    <name type="scientific">Iodidimonas gelatinilytica</name>
    <dbReference type="NCBI Taxonomy" id="1236966"/>
    <lineage>
        <taxon>Bacteria</taxon>
        <taxon>Pseudomonadati</taxon>
        <taxon>Pseudomonadota</taxon>
        <taxon>Alphaproteobacteria</taxon>
        <taxon>Iodidimonadales</taxon>
        <taxon>Iodidimonadaceae</taxon>
        <taxon>Iodidimonas</taxon>
    </lineage>
</organism>
<accession>A0A5A7MX26</accession>